<evidence type="ECO:0000256" key="12">
    <source>
        <dbReference type="ARBA" id="ARBA00053067"/>
    </source>
</evidence>
<evidence type="ECO:0000256" key="6">
    <source>
        <dbReference type="ARBA" id="ARBA00022781"/>
    </source>
</evidence>
<reference evidence="16" key="1">
    <citation type="submission" date="2014-02" db="EMBL/GenBank/DDBJ databases">
        <title>The complete mitochondrial genome of Citharoides macrolepis.</title>
        <authorList>
            <person name="Kong X."/>
            <person name="Shi W."/>
            <person name="Miao X."/>
        </authorList>
    </citation>
    <scope>NUCLEOTIDE SEQUENCE</scope>
</reference>
<evidence type="ECO:0000256" key="8">
    <source>
        <dbReference type="ARBA" id="ARBA00023065"/>
    </source>
</evidence>
<organism evidence="16">
    <name type="scientific">Citharoides macrolepis</name>
    <name type="common">twospot largescale flounder</name>
    <dbReference type="NCBI Taxonomy" id="195602"/>
    <lineage>
        <taxon>Eukaryota</taxon>
        <taxon>Metazoa</taxon>
        <taxon>Chordata</taxon>
        <taxon>Craniata</taxon>
        <taxon>Vertebrata</taxon>
        <taxon>Euteleostomi</taxon>
        <taxon>Actinopterygii</taxon>
        <taxon>Neopterygii</taxon>
        <taxon>Teleostei</taxon>
        <taxon>Neoteleostei</taxon>
        <taxon>Acanthomorphata</taxon>
        <taxon>Carangaria</taxon>
        <taxon>Pleuronectiformes</taxon>
        <taxon>Pleuronectoidei</taxon>
        <taxon>Citharidae</taxon>
        <taxon>Citharoides</taxon>
    </lineage>
</organism>
<dbReference type="PANTHER" id="PTHR39937:SF1">
    <property type="entry name" value="ATP SYNTHASE PROTEIN 8"/>
    <property type="match status" value="1"/>
</dbReference>
<keyword evidence="7 15" id="KW-1133">Transmembrane helix</keyword>
<dbReference type="GO" id="GO:0031966">
    <property type="term" value="C:mitochondrial membrane"/>
    <property type="evidence" value="ECO:0007669"/>
    <property type="project" value="UniProtKB-SubCell"/>
</dbReference>
<keyword evidence="8 14" id="KW-0406">Ion transport</keyword>
<dbReference type="PANTHER" id="PTHR39937">
    <property type="entry name" value="ATP SYNTHASE PROTEIN 8"/>
    <property type="match status" value="1"/>
</dbReference>
<sequence length="55" mass="6697">MPQLIPSPWLVIFLYAWLALVLIITPLMLTYSFPPEPTPSNEKPRYPERWQWLWR</sequence>
<comment type="subcellular location">
    <subcellularLocation>
        <location evidence="1 14">Mitochondrion membrane</location>
        <topology evidence="1 14">Single-pass membrane protein</topology>
    </subcellularLocation>
</comment>
<feature type="transmembrane region" description="Helical" evidence="15">
    <location>
        <begin position="12"/>
        <end position="33"/>
    </location>
</feature>
<keyword evidence="6 14" id="KW-0375">Hydrogen ion transport</keyword>
<proteinExistence type="inferred from homology"/>
<keyword evidence="4 14" id="KW-0138">CF(0)</keyword>
<comment type="subunit">
    <text evidence="13">Component of the ATP synthase complex composed at least of ATP5F1A/subunit alpha, ATP5F1B/subunit beta, ATP5MC1/subunit c (homooctomer), MT-ATP6/subunit a, MT-ATP8/subunit 8, ATP5ME/subunit e, ATP5MF/subunit f, ATP5MG/subunit g, ATP5MK/subunit k, ATP5MJ/subunit j, ATP5F1C/subunit gamma, ATP5F1D/subunit delta, ATP5F1E/subunit epsilon, ATP5PF/subunit F6, ATP5PB/subunit b, ATP5PD/subunit d, ATP5PO/subunit OSCP. ATP synthase complex consists of a soluble F(1) head domain (subunits alpha(3) and beta(3)) - the catalytic core - and a membrane F(0) domain - the membrane proton channel (subunits c, a, 8, e, f, g, k and j). These two domains are linked by a central stalk (subunits gamma, delta, and epsilon) rotating inside the F1 region and a stationary peripheral stalk (subunits F6, b, d, and OSCP).</text>
</comment>
<dbReference type="GO" id="GO:0015986">
    <property type="term" value="P:proton motive force-driven ATP synthesis"/>
    <property type="evidence" value="ECO:0007669"/>
    <property type="project" value="InterPro"/>
</dbReference>
<dbReference type="GO" id="GO:0045259">
    <property type="term" value="C:proton-transporting ATP synthase complex"/>
    <property type="evidence" value="ECO:0007669"/>
    <property type="project" value="UniProtKB-KW"/>
</dbReference>
<evidence type="ECO:0000256" key="10">
    <source>
        <dbReference type="ARBA" id="ARBA00023136"/>
    </source>
</evidence>
<keyword evidence="3 14" id="KW-0813">Transport</keyword>
<evidence type="ECO:0000256" key="7">
    <source>
        <dbReference type="ARBA" id="ARBA00022989"/>
    </source>
</evidence>
<dbReference type="InterPro" id="IPR050635">
    <property type="entry name" value="ATPase_protein_8"/>
</dbReference>
<evidence type="ECO:0000256" key="5">
    <source>
        <dbReference type="ARBA" id="ARBA00022692"/>
    </source>
</evidence>
<dbReference type="GO" id="GO:0015078">
    <property type="term" value="F:proton transmembrane transporter activity"/>
    <property type="evidence" value="ECO:0007669"/>
    <property type="project" value="InterPro"/>
</dbReference>
<evidence type="ECO:0000256" key="11">
    <source>
        <dbReference type="ARBA" id="ARBA00023310"/>
    </source>
</evidence>
<protein>
    <recommendedName>
        <fullName evidence="14">ATP synthase complex subunit 8</fullName>
    </recommendedName>
</protein>
<dbReference type="Pfam" id="PF00895">
    <property type="entry name" value="ATP-synt_8"/>
    <property type="match status" value="1"/>
</dbReference>
<keyword evidence="11" id="KW-0066">ATP synthesis</keyword>
<dbReference type="InterPro" id="IPR001421">
    <property type="entry name" value="ATP8_metazoa"/>
</dbReference>
<name>A0A1N7T5M6_9PLEU</name>
<keyword evidence="5 14" id="KW-0812">Transmembrane</keyword>
<evidence type="ECO:0000256" key="1">
    <source>
        <dbReference type="ARBA" id="ARBA00004304"/>
    </source>
</evidence>
<geneLocation type="mitochondrion" evidence="16"/>
<evidence type="ECO:0000256" key="9">
    <source>
        <dbReference type="ARBA" id="ARBA00023128"/>
    </source>
</evidence>
<evidence type="ECO:0000256" key="3">
    <source>
        <dbReference type="ARBA" id="ARBA00022448"/>
    </source>
</evidence>
<evidence type="ECO:0000256" key="4">
    <source>
        <dbReference type="ARBA" id="ARBA00022547"/>
    </source>
</evidence>
<accession>A0A1N7T5M6</accession>
<comment type="similarity">
    <text evidence="2 14">Belongs to the ATPase protein 8 family.</text>
</comment>
<dbReference type="AlphaFoldDB" id="A0A1N7T5M6"/>
<keyword evidence="9 14" id="KW-0496">Mitochondrion</keyword>
<evidence type="ECO:0000256" key="13">
    <source>
        <dbReference type="ARBA" id="ARBA00064647"/>
    </source>
</evidence>
<dbReference type="EMBL" id="KJ433560">
    <property type="protein sequence ID" value="AID59763.1"/>
    <property type="molecule type" value="Genomic_DNA"/>
</dbReference>
<gene>
    <name evidence="16" type="primary">ATP8</name>
</gene>
<evidence type="ECO:0000256" key="15">
    <source>
        <dbReference type="SAM" id="Phobius"/>
    </source>
</evidence>
<comment type="function">
    <text evidence="12">Subunit 8, of the mitochondrial membrane ATP synthase complex (F(1)F(0) ATP synthase or Complex V) that produces ATP from ADP in the presence of a proton gradient across the membrane which is generated by electron transport complexes of the respiratory chain. ATP synthase complex consist of a soluble F(1) head domain - the catalytic core - and a membrane F(1) domain - the membrane proton channel. These two domains are linked by a central stalk rotating inside the F(1) region and a stationary peripheral stalk. During catalysis, ATP synthesis in the catalytic domain of F(1) is coupled via a rotary mechanism of the central stalk subunits to proton translocation. In vivo, can only synthesize ATP although its ATP hydrolase activity can be activated artificially in vitro. Part of the complex F(0) domain.</text>
</comment>
<evidence type="ECO:0000256" key="2">
    <source>
        <dbReference type="ARBA" id="ARBA00008892"/>
    </source>
</evidence>
<evidence type="ECO:0000256" key="14">
    <source>
        <dbReference type="RuleBase" id="RU003661"/>
    </source>
</evidence>
<keyword evidence="10 15" id="KW-0472">Membrane</keyword>
<evidence type="ECO:0000313" key="16">
    <source>
        <dbReference type="EMBL" id="AID59763.1"/>
    </source>
</evidence>